<dbReference type="AlphaFoldDB" id="T2JQ63"/>
<proteinExistence type="predicted"/>
<accession>T2JQ63</accession>
<dbReference type="Proteomes" id="UP000018130">
    <property type="component" value="Unassembled WGS sequence"/>
</dbReference>
<protein>
    <submittedName>
        <fullName evidence="2">Uncharacterized protein</fullName>
    </submittedName>
</protein>
<evidence type="ECO:0000313" key="2">
    <source>
        <dbReference type="EMBL" id="CCQ66707.1"/>
    </source>
</evidence>
<feature type="transmembrane region" description="Helical" evidence="1">
    <location>
        <begin position="9"/>
        <end position="27"/>
    </location>
</feature>
<dbReference type="RefSeq" id="WP_048325014.1">
    <property type="nucleotide sequence ID" value="NZ_CAQN01000463.1"/>
</dbReference>
<evidence type="ECO:0000313" key="3">
    <source>
        <dbReference type="Proteomes" id="UP000018130"/>
    </source>
</evidence>
<comment type="caution">
    <text evidence="2">The sequence shown here is derived from an EMBL/GenBank/DDBJ whole genome shotgun (WGS) entry which is preliminary data.</text>
</comment>
<organism evidence="2 3">
    <name type="scientific">Crocosphaera watsonii WH 0402</name>
    <dbReference type="NCBI Taxonomy" id="1284629"/>
    <lineage>
        <taxon>Bacteria</taxon>
        <taxon>Bacillati</taxon>
        <taxon>Cyanobacteriota</taxon>
        <taxon>Cyanophyceae</taxon>
        <taxon>Oscillatoriophycideae</taxon>
        <taxon>Chroococcales</taxon>
        <taxon>Aphanothecaceae</taxon>
        <taxon>Crocosphaera</taxon>
    </lineage>
</organism>
<dbReference type="EMBL" id="CAQN01000463">
    <property type="protein sequence ID" value="CCQ66707.1"/>
    <property type="molecule type" value="Genomic_DNA"/>
</dbReference>
<evidence type="ECO:0000256" key="1">
    <source>
        <dbReference type="SAM" id="Phobius"/>
    </source>
</evidence>
<reference evidence="2 3" key="1">
    <citation type="submission" date="2013-01" db="EMBL/GenBank/DDBJ databases">
        <authorList>
            <person name="Bench S."/>
        </authorList>
    </citation>
    <scope>NUCLEOTIDE SEQUENCE [LARGE SCALE GENOMIC DNA]</scope>
    <source>
        <strain evidence="2 3">WH 0402</strain>
    </source>
</reference>
<keyword evidence="1" id="KW-0812">Transmembrane</keyword>
<keyword evidence="1" id="KW-1133">Transmembrane helix</keyword>
<sequence length="78" mass="8735">MVPEDERVILIRLFILYAPILGIFASFNSMAIAQNIKDDQGLVLPPSPTTPLLLLVPRKVPPKVGFSKNFLERKGLNY</sequence>
<reference evidence="2 3" key="2">
    <citation type="submission" date="2013-09" db="EMBL/GenBank/DDBJ databases">
        <title>Whole genome comparison of six Crocosphaera watsonii strains with differing phenotypes.</title>
        <authorList>
            <person name="Bench S.R."/>
            <person name="Heller P."/>
            <person name="Frank I."/>
            <person name="Arciniega M."/>
            <person name="Shilova I.N."/>
            <person name="Zehr J.P."/>
        </authorList>
    </citation>
    <scope>NUCLEOTIDE SEQUENCE [LARGE SCALE GENOMIC DNA]</scope>
    <source>
        <strain evidence="2 3">WH 0402</strain>
    </source>
</reference>
<name>T2JQ63_CROWT</name>
<gene>
    <name evidence="2" type="ORF">CWATWH0402_2585</name>
</gene>
<keyword evidence="1" id="KW-0472">Membrane</keyword>